<keyword evidence="4" id="KW-0653">Protein transport</keyword>
<dbReference type="OrthoDB" id="26242at2759"/>
<dbReference type="STRING" id="983967.A0A1E4T7A7"/>
<dbReference type="InterPro" id="IPR039481">
    <property type="entry name" value="EXOC2/Sec5_N_dom"/>
</dbReference>
<comment type="function">
    <text evidence="4">Component of the exocyst complex involved in the docking of exocytic vesicles with fusion sites on the plasma membrane.</text>
</comment>
<dbReference type="InterPro" id="IPR042044">
    <property type="entry name" value="EXOC6PINT-1/Sec15/Tip20_C_dom2"/>
</dbReference>
<evidence type="ECO:0000313" key="7">
    <source>
        <dbReference type="Proteomes" id="UP000094801"/>
    </source>
</evidence>
<evidence type="ECO:0000256" key="2">
    <source>
        <dbReference type="ARBA" id="ARBA00022448"/>
    </source>
</evidence>
<dbReference type="GO" id="GO:0006893">
    <property type="term" value="P:Golgi to plasma membrane transport"/>
    <property type="evidence" value="ECO:0007669"/>
    <property type="project" value="UniProtKB-UniRule"/>
</dbReference>
<evidence type="ECO:0000256" key="1">
    <source>
        <dbReference type="ARBA" id="ARBA00010578"/>
    </source>
</evidence>
<dbReference type="PANTHER" id="PTHR13043">
    <property type="entry name" value="EXOCYST COMPLEX COMPONENT SEC5"/>
    <property type="match status" value="1"/>
</dbReference>
<dbReference type="GO" id="GO:0006887">
    <property type="term" value="P:exocytosis"/>
    <property type="evidence" value="ECO:0007669"/>
    <property type="project" value="UniProtKB-KW"/>
</dbReference>
<evidence type="ECO:0000256" key="3">
    <source>
        <dbReference type="ARBA" id="ARBA00022483"/>
    </source>
</evidence>
<dbReference type="InterPro" id="IPR029175">
    <property type="entry name" value="EXOC2/Sec5"/>
</dbReference>
<evidence type="ECO:0000259" key="5">
    <source>
        <dbReference type="Pfam" id="PF15469"/>
    </source>
</evidence>
<dbReference type="GO" id="GO:0000145">
    <property type="term" value="C:exocyst"/>
    <property type="evidence" value="ECO:0007669"/>
    <property type="project" value="UniProtKB-UniRule"/>
</dbReference>
<reference evidence="7" key="1">
    <citation type="submission" date="2016-04" db="EMBL/GenBank/DDBJ databases">
        <title>Comparative genomics of biotechnologically important yeasts.</title>
        <authorList>
            <consortium name="DOE Joint Genome Institute"/>
            <person name="Riley R."/>
            <person name="Haridas S."/>
            <person name="Wolfe K.H."/>
            <person name="Lopes M.R."/>
            <person name="Hittinger C.T."/>
            <person name="Goker M."/>
            <person name="Salamov A."/>
            <person name="Wisecaver J."/>
            <person name="Long T.M."/>
            <person name="Aerts A.L."/>
            <person name="Barry K."/>
            <person name="Choi C."/>
            <person name="Clum A."/>
            <person name="Coughlan A.Y."/>
            <person name="Deshpande S."/>
            <person name="Douglass A.P."/>
            <person name="Hanson S.J."/>
            <person name="Klenk H.-P."/>
            <person name="Labutti K."/>
            <person name="Lapidus A."/>
            <person name="Lindquist E."/>
            <person name="Lipzen A."/>
            <person name="Meier-Kolthoff J.P."/>
            <person name="Ohm R.A."/>
            <person name="Otillar R.P."/>
            <person name="Pangilinan J."/>
            <person name="Peng Y."/>
            <person name="Rokas A."/>
            <person name="Rosa C.A."/>
            <person name="Scheuner C."/>
            <person name="Sibirny A.A."/>
            <person name="Slot J.C."/>
            <person name="Stielow J.B."/>
            <person name="Sun H."/>
            <person name="Kurtzman C.P."/>
            <person name="Blackwell M."/>
            <person name="Grigoriev I.V."/>
            <person name="Jeffries T.W."/>
        </authorList>
    </citation>
    <scope>NUCLEOTIDE SEQUENCE [LARGE SCALE GENOMIC DNA]</scope>
    <source>
        <strain evidence="7">NRRL YB-2248</strain>
    </source>
</reference>
<dbReference type="AlphaFoldDB" id="A0A1E4T7A7"/>
<dbReference type="Proteomes" id="UP000094801">
    <property type="component" value="Unassembled WGS sequence"/>
</dbReference>
<keyword evidence="7" id="KW-1185">Reference proteome</keyword>
<gene>
    <name evidence="6" type="ORF">CANARDRAFT_4972</name>
</gene>
<comment type="similarity">
    <text evidence="1 4">Belongs to the SEC5 family.</text>
</comment>
<dbReference type="GO" id="GO:0015031">
    <property type="term" value="P:protein transport"/>
    <property type="evidence" value="ECO:0007669"/>
    <property type="project" value="UniProtKB-KW"/>
</dbReference>
<name>A0A1E4T7A7_9ASCO</name>
<evidence type="ECO:0000313" key="6">
    <source>
        <dbReference type="EMBL" id="ODV87647.1"/>
    </source>
</evidence>
<accession>A0A1E4T7A7</accession>
<dbReference type="EMBL" id="KV453847">
    <property type="protein sequence ID" value="ODV87647.1"/>
    <property type="molecule type" value="Genomic_DNA"/>
</dbReference>
<sequence length="903" mass="104519">MVDDSTLCRFYQLRTTNPTDYLQDSIVSELLLNSNIDDLSKIPRDRLNKIIAQHVDQREQIKSKQYVNTSDPLGFHESILDELIDKDIIDDSRDSKKYKYLIDSKSFNAKLFLSKIHKDKSLNDLQIAVDYLQQGLIKEQPKLQKLISDNFQKVIDNKKMLDGIYSEYSSSNLIENVSSLNISIDDANTSAAKILNPVITGIDQTNEVKRSLNIIQEHKLLLDIPTTFLKLTQENDFNSILDCYDKAKIEYNLKLKSYPKNKFIYNKIWSTVEDIMNNYKKQLWEKLGKIHIENIDLVKKIDLNDDNFITLITKILELGSDENPIIEFINVQYDYIIKEIDQGVSKVQLTRYLKCRQNALNAYTEQKILQDGSIVRVSNEESSKTSLKYTYSILSNVSKDNFDQISNDLQDLPLIMELWGFLKSYVNELSEEILRKKILKFASIVEYFTTDIHKKIKLRKSNIKSQNFLQFENYQLIKFEENFQTLIGKVCNKLQLLFNATDEDLVAYLLKLSEGKEFEQEQEQEQQQNITGKTTLGFIPPQSSTISNLHCCISLQSKISETFEVLKREPILSIKPIIQALDQTMASINRNLINGVLSTLITDSQNLVNVENGLISDEFDGCTRLPQFILYFYQMFIPKLRLLASNQNDSTTYKMIQTKFLSSFDYLLEGELQNAFINTQKDVKLRDFYFISTLANLSTLKARIIPRIIKTFDLNFQTELSIAGLKIYSDIESSEVKIYDEYLKNFKSQLAEIITKGIRNTDWFQFKVNSNLSDIHISNFILKSLNYIILIKSNLYKLKLSTNYTQRVISDLIQHLIIKLIESMKQIQQFNASGLLQISIDMKYLVNVLEHYNQEVTYTVDLTQLNSVTNKFLKKNTKSSGDVDSIIRNNTLINSAQMDCFGS</sequence>
<dbReference type="PANTHER" id="PTHR13043:SF1">
    <property type="entry name" value="EXOCYST COMPLEX COMPONENT 2"/>
    <property type="match status" value="1"/>
</dbReference>
<feature type="domain" description="Exocyst complex component EXOC2/Sec5 N-terminal" evidence="5">
    <location>
        <begin position="70"/>
        <end position="901"/>
    </location>
</feature>
<dbReference type="Pfam" id="PF15469">
    <property type="entry name" value="Sec5"/>
    <property type="match status" value="1"/>
</dbReference>
<keyword evidence="3 4" id="KW-0268">Exocytosis</keyword>
<proteinExistence type="inferred from homology"/>
<organism evidence="6 7">
    <name type="scientific">[Candida] arabinofermentans NRRL YB-2248</name>
    <dbReference type="NCBI Taxonomy" id="983967"/>
    <lineage>
        <taxon>Eukaryota</taxon>
        <taxon>Fungi</taxon>
        <taxon>Dikarya</taxon>
        <taxon>Ascomycota</taxon>
        <taxon>Saccharomycotina</taxon>
        <taxon>Pichiomycetes</taxon>
        <taxon>Pichiales</taxon>
        <taxon>Pichiaceae</taxon>
        <taxon>Ogataea</taxon>
        <taxon>Ogataea/Candida clade</taxon>
    </lineage>
</organism>
<keyword evidence="2 4" id="KW-0813">Transport</keyword>
<protein>
    <recommendedName>
        <fullName evidence="4">Exocyst complex component SEC5</fullName>
    </recommendedName>
</protein>
<comment type="subunit">
    <text evidence="4">Component of the exocyst complex.</text>
</comment>
<dbReference type="Gene3D" id="1.20.58.670">
    <property type="entry name" value="Dsl1p vesicle tethering complex, Tip20p subunit, domain D"/>
    <property type="match status" value="1"/>
</dbReference>
<evidence type="ECO:0000256" key="4">
    <source>
        <dbReference type="RuleBase" id="RU365069"/>
    </source>
</evidence>